<dbReference type="Gene3D" id="2.60.40.420">
    <property type="entry name" value="Cupredoxins - blue copper proteins"/>
    <property type="match status" value="1"/>
</dbReference>
<keyword evidence="7 19" id="KW-0812">Transmembrane</keyword>
<evidence type="ECO:0000256" key="7">
    <source>
        <dbReference type="ARBA" id="ARBA00022692"/>
    </source>
</evidence>
<keyword evidence="8 18" id="KW-0479">Metal-binding</keyword>
<keyword evidence="9" id="KW-1278">Translocase</keyword>
<comment type="function">
    <text evidence="15">Subunits I and II form the functional core of the enzyme complex. Electrons originating in cytochrome c are transferred via heme a and Cu(A) to the binuclear center formed by heme a3 and Cu(B).</text>
</comment>
<dbReference type="PROSITE" id="PS51007">
    <property type="entry name" value="CYTC"/>
    <property type="match status" value="2"/>
</dbReference>
<dbReference type="CDD" id="cd13919">
    <property type="entry name" value="CuRO_HCO_II_like_5"/>
    <property type="match status" value="1"/>
</dbReference>
<keyword evidence="11 19" id="KW-1133">Transmembrane helix</keyword>
<evidence type="ECO:0000256" key="13">
    <source>
        <dbReference type="ARBA" id="ARBA00023008"/>
    </source>
</evidence>
<dbReference type="InterPro" id="IPR036257">
    <property type="entry name" value="Cyt_c_oxidase_su2_TM_sf"/>
</dbReference>
<dbReference type="EC" id="7.1.1.9" evidence="3"/>
<dbReference type="InterPro" id="IPR002429">
    <property type="entry name" value="CcO_II-like_C"/>
</dbReference>
<evidence type="ECO:0000256" key="10">
    <source>
        <dbReference type="ARBA" id="ARBA00022982"/>
    </source>
</evidence>
<dbReference type="InterPro" id="IPR009056">
    <property type="entry name" value="Cyt_c-like_dom"/>
</dbReference>
<dbReference type="SUPFAM" id="SSF46626">
    <property type="entry name" value="Cytochrome c"/>
    <property type="match status" value="2"/>
</dbReference>
<evidence type="ECO:0000256" key="6">
    <source>
        <dbReference type="ARBA" id="ARBA00022660"/>
    </source>
</evidence>
<keyword evidence="5 18" id="KW-0349">Heme</keyword>
<keyword evidence="12 18" id="KW-0408">Iron</keyword>
<dbReference type="Proteomes" id="UP000653056">
    <property type="component" value="Unassembled WGS sequence"/>
</dbReference>
<dbReference type="InterPro" id="IPR008972">
    <property type="entry name" value="Cupredoxin"/>
</dbReference>
<evidence type="ECO:0000313" key="22">
    <source>
        <dbReference type="EMBL" id="GGX79861.1"/>
    </source>
</evidence>
<dbReference type="InterPro" id="IPR001505">
    <property type="entry name" value="Copper_CuA"/>
</dbReference>
<dbReference type="Pfam" id="PF00116">
    <property type="entry name" value="COX2"/>
    <property type="match status" value="1"/>
</dbReference>
<evidence type="ECO:0000256" key="3">
    <source>
        <dbReference type="ARBA" id="ARBA00012949"/>
    </source>
</evidence>
<dbReference type="PROSITE" id="PS00078">
    <property type="entry name" value="COX2"/>
    <property type="match status" value="1"/>
</dbReference>
<evidence type="ECO:0000256" key="15">
    <source>
        <dbReference type="ARBA" id="ARBA00024688"/>
    </source>
</evidence>
<comment type="subcellular location">
    <subcellularLocation>
        <location evidence="1">Membrane</location>
        <topology evidence="1">Multi-pass membrane protein</topology>
    </subcellularLocation>
</comment>
<comment type="catalytic activity">
    <reaction evidence="17">
        <text>4 Fe(II)-[cytochrome c] + O2 + 8 H(+)(in) = 4 Fe(III)-[cytochrome c] + 2 H2O + 4 H(+)(out)</text>
        <dbReference type="Rhea" id="RHEA:11436"/>
        <dbReference type="Rhea" id="RHEA-COMP:10350"/>
        <dbReference type="Rhea" id="RHEA-COMP:14399"/>
        <dbReference type="ChEBI" id="CHEBI:15377"/>
        <dbReference type="ChEBI" id="CHEBI:15378"/>
        <dbReference type="ChEBI" id="CHEBI:15379"/>
        <dbReference type="ChEBI" id="CHEBI:29033"/>
        <dbReference type="ChEBI" id="CHEBI:29034"/>
        <dbReference type="EC" id="7.1.1.9"/>
    </reaction>
</comment>
<evidence type="ECO:0000256" key="19">
    <source>
        <dbReference type="SAM" id="Phobius"/>
    </source>
</evidence>
<dbReference type="Gene3D" id="1.10.760.10">
    <property type="entry name" value="Cytochrome c-like domain"/>
    <property type="match status" value="2"/>
</dbReference>
<feature type="domain" description="Cytochrome c" evidence="21">
    <location>
        <begin position="364"/>
        <end position="451"/>
    </location>
</feature>
<gene>
    <name evidence="22" type="ORF">GCM10007160_04110</name>
</gene>
<evidence type="ECO:0000256" key="8">
    <source>
        <dbReference type="ARBA" id="ARBA00022723"/>
    </source>
</evidence>
<reference evidence="23" key="1">
    <citation type="journal article" date="2019" name="Int. J. Syst. Evol. Microbiol.">
        <title>The Global Catalogue of Microorganisms (GCM) 10K type strain sequencing project: providing services to taxonomists for standard genome sequencing and annotation.</title>
        <authorList>
            <consortium name="The Broad Institute Genomics Platform"/>
            <consortium name="The Broad Institute Genome Sequencing Center for Infectious Disease"/>
            <person name="Wu L."/>
            <person name="Ma J."/>
        </authorList>
    </citation>
    <scope>NUCLEOTIDE SEQUENCE [LARGE SCALE GENOMIC DNA]</scope>
    <source>
        <strain evidence="23">KCTC 22228</strain>
    </source>
</reference>
<keyword evidence="4" id="KW-0813">Transport</keyword>
<evidence type="ECO:0000259" key="20">
    <source>
        <dbReference type="PROSITE" id="PS50857"/>
    </source>
</evidence>
<evidence type="ECO:0000256" key="4">
    <source>
        <dbReference type="ARBA" id="ARBA00022448"/>
    </source>
</evidence>
<evidence type="ECO:0000313" key="23">
    <source>
        <dbReference type="Proteomes" id="UP000653056"/>
    </source>
</evidence>
<dbReference type="Gene3D" id="1.10.287.90">
    <property type="match status" value="1"/>
</dbReference>
<dbReference type="RefSeq" id="WP_189465652.1">
    <property type="nucleotide sequence ID" value="NZ_BMXS01000001.1"/>
</dbReference>
<evidence type="ECO:0000256" key="14">
    <source>
        <dbReference type="ARBA" id="ARBA00023136"/>
    </source>
</evidence>
<evidence type="ECO:0000256" key="12">
    <source>
        <dbReference type="ARBA" id="ARBA00023004"/>
    </source>
</evidence>
<sequence length="466" mass="51921">MAMAIALIVLALGSVVFFFLSPWYLTPLASNWGAIDHTITISFWVTGVVYLAITFFLAVALIRYRYKRHRRSLYEPENKKLEVWLTVLTSLGIAALLAPGLFVWGSFVTVPDDAHEVEVVGQQWHWSFRFPGEDGELGPVRASLISDDNPYGIDPDDPRGQDDILVRSPRLMLPIDRPVKMTLRSKDVIHNFKVPPFRAKMDAIPGQTSYFWLTPTKTGEFEAVCAELCGIGHFAMRGRVEVVDQQTFDEWLAGKPTFGELAAREPGDPEAGAEHFARCVACHGPQGGGKQETNAPRLAGLDAEYLKRQLRNFRIGARGTNEADRFGQQMRPFATSLQDEDVIADLIAYLETLPVESTRPTIAGDVERGKRLYRTCASCHGPEGQGMPAFNAPRLAGMNDWYLVRQLQHFREGVRGRHPEDWYGNQMVDMTQILVDEAALRDVVAYIGSLSEAPAVADAGRQSAEE</sequence>
<feature type="transmembrane region" description="Helical" evidence="19">
    <location>
        <begin position="41"/>
        <end position="62"/>
    </location>
</feature>
<evidence type="ECO:0000259" key="21">
    <source>
        <dbReference type="PROSITE" id="PS51007"/>
    </source>
</evidence>
<feature type="transmembrane region" description="Helical" evidence="19">
    <location>
        <begin position="83"/>
        <end position="104"/>
    </location>
</feature>
<feature type="domain" description="Cytochrome c" evidence="21">
    <location>
        <begin position="267"/>
        <end position="354"/>
    </location>
</feature>
<feature type="domain" description="Cytochrome oxidase subunit II copper A binding" evidence="20">
    <location>
        <begin position="112"/>
        <end position="254"/>
    </location>
</feature>
<organism evidence="22 23">
    <name type="scientific">Litchfieldella qijiaojingensis</name>
    <dbReference type="NCBI Taxonomy" id="980347"/>
    <lineage>
        <taxon>Bacteria</taxon>
        <taxon>Pseudomonadati</taxon>
        <taxon>Pseudomonadota</taxon>
        <taxon>Gammaproteobacteria</taxon>
        <taxon>Oceanospirillales</taxon>
        <taxon>Halomonadaceae</taxon>
        <taxon>Litchfieldella</taxon>
    </lineage>
</organism>
<accession>A0ABQ2YCH8</accession>
<evidence type="ECO:0000256" key="5">
    <source>
        <dbReference type="ARBA" id="ARBA00022617"/>
    </source>
</evidence>
<dbReference type="InterPro" id="IPR045187">
    <property type="entry name" value="CcO_II"/>
</dbReference>
<proteinExistence type="inferred from homology"/>
<evidence type="ECO:0000256" key="17">
    <source>
        <dbReference type="ARBA" id="ARBA00047816"/>
    </source>
</evidence>
<keyword evidence="13" id="KW-0186">Copper</keyword>
<dbReference type="PANTHER" id="PTHR22888">
    <property type="entry name" value="CYTOCHROME C OXIDASE, SUBUNIT II"/>
    <property type="match status" value="1"/>
</dbReference>
<keyword evidence="6" id="KW-0679">Respiratory chain</keyword>
<dbReference type="PROSITE" id="PS50857">
    <property type="entry name" value="COX2_CUA"/>
    <property type="match status" value="1"/>
</dbReference>
<evidence type="ECO:0000256" key="11">
    <source>
        <dbReference type="ARBA" id="ARBA00022989"/>
    </source>
</evidence>
<comment type="similarity">
    <text evidence="2">Belongs to the cytochrome c oxidase subunit 2 family.</text>
</comment>
<dbReference type="PANTHER" id="PTHR22888:SF9">
    <property type="entry name" value="CYTOCHROME C OXIDASE SUBUNIT 2"/>
    <property type="match status" value="1"/>
</dbReference>
<evidence type="ECO:0000256" key="1">
    <source>
        <dbReference type="ARBA" id="ARBA00004141"/>
    </source>
</evidence>
<dbReference type="Pfam" id="PF00034">
    <property type="entry name" value="Cytochrom_C"/>
    <property type="match status" value="2"/>
</dbReference>
<dbReference type="NCBIfam" id="TIGR02866">
    <property type="entry name" value="CoxB"/>
    <property type="match status" value="1"/>
</dbReference>
<keyword evidence="14 19" id="KW-0472">Membrane</keyword>
<dbReference type="InterPro" id="IPR014222">
    <property type="entry name" value="Cyt_c_oxidase_su2"/>
</dbReference>
<dbReference type="EMBL" id="BMXS01000001">
    <property type="protein sequence ID" value="GGX79861.1"/>
    <property type="molecule type" value="Genomic_DNA"/>
</dbReference>
<evidence type="ECO:0000256" key="9">
    <source>
        <dbReference type="ARBA" id="ARBA00022967"/>
    </source>
</evidence>
<dbReference type="SUPFAM" id="SSF49503">
    <property type="entry name" value="Cupredoxins"/>
    <property type="match status" value="1"/>
</dbReference>
<dbReference type="InterPro" id="IPR036909">
    <property type="entry name" value="Cyt_c-like_dom_sf"/>
</dbReference>
<protein>
    <recommendedName>
        <fullName evidence="3">cytochrome-c oxidase</fullName>
        <ecNumber evidence="3">7.1.1.9</ecNumber>
    </recommendedName>
    <alternativeName>
        <fullName evidence="16">Cytochrome aa3 subunit 2</fullName>
    </alternativeName>
</protein>
<name>A0ABQ2YCH8_9GAMM</name>
<evidence type="ECO:0000256" key="16">
    <source>
        <dbReference type="ARBA" id="ARBA00031399"/>
    </source>
</evidence>
<keyword evidence="23" id="KW-1185">Reference proteome</keyword>
<comment type="caution">
    <text evidence="22">The sequence shown here is derived from an EMBL/GenBank/DDBJ whole genome shotgun (WGS) entry which is preliminary data.</text>
</comment>
<evidence type="ECO:0000256" key="2">
    <source>
        <dbReference type="ARBA" id="ARBA00007866"/>
    </source>
</evidence>
<evidence type="ECO:0000256" key="18">
    <source>
        <dbReference type="PROSITE-ProRule" id="PRU00433"/>
    </source>
</evidence>
<keyword evidence="10" id="KW-0249">Electron transport</keyword>